<reference evidence="3 4" key="1">
    <citation type="submission" date="2020-11" db="EMBL/GenBank/DDBJ databases">
        <title>Pseudomonas fulva producing VIM-24.</title>
        <authorList>
            <person name="Liu S."/>
        </authorList>
    </citation>
    <scope>NUCLEOTIDE SEQUENCE [LARGE SCALE GENOMIC DNA]</scope>
    <source>
        <strain evidence="3 4">ZDHY414</strain>
    </source>
</reference>
<accession>A0A2V4IVA9</accession>
<proteinExistence type="inferred from homology"/>
<dbReference type="InterPro" id="IPR001110">
    <property type="entry name" value="UPF0012_CS"/>
</dbReference>
<dbReference type="PANTHER" id="PTHR43674:SF2">
    <property type="entry name" value="BETA-UREIDOPROPIONASE"/>
    <property type="match status" value="1"/>
</dbReference>
<dbReference type="GO" id="GO:0050126">
    <property type="term" value="F:N-carbamoylputrescine amidase activity"/>
    <property type="evidence" value="ECO:0007669"/>
    <property type="project" value="TreeGrafter"/>
</dbReference>
<evidence type="ECO:0000256" key="1">
    <source>
        <dbReference type="ARBA" id="ARBA00010613"/>
    </source>
</evidence>
<dbReference type="EMBL" id="CP064946">
    <property type="protein sequence ID" value="QPH48736.1"/>
    <property type="molecule type" value="Genomic_DNA"/>
</dbReference>
<dbReference type="Proteomes" id="UP000594430">
    <property type="component" value="Chromosome"/>
</dbReference>
<dbReference type="AlphaFoldDB" id="A0A2V4IVA9"/>
<dbReference type="InterPro" id="IPR050345">
    <property type="entry name" value="Aliph_Amidase/BUP"/>
</dbReference>
<evidence type="ECO:0000256" key="2">
    <source>
        <dbReference type="ARBA" id="ARBA00022801"/>
    </source>
</evidence>
<evidence type="ECO:0000313" key="4">
    <source>
        <dbReference type="Proteomes" id="UP000594430"/>
    </source>
</evidence>
<dbReference type="Pfam" id="PF00795">
    <property type="entry name" value="CN_hydrolase"/>
    <property type="match status" value="1"/>
</dbReference>
<dbReference type="CDD" id="cd07576">
    <property type="entry name" value="R-amidase_like"/>
    <property type="match status" value="1"/>
</dbReference>
<sequence length="268" mass="29189">MRIALFQAPPGPLDVPGNLQRLRDQAQLAAGQGASLLVCPEMFLTGYNIGSAQVQQLAEACDGPSAQHIMQTAQTYGIAIAYGYPERDPNGAVFNSAQLIAADGRTLGNYRKTHLFGELDRTMFTQGPDHFPVVELDGWKVGLLICYDIEFPENARRLALAGAELILVPTANMKPYDFVCQVTVRARAQENQCYLVYANYCGTEGAIDYCGQSSIVGPDGGILDMAGHEECLLLAELEQQAVVQGRRAFPYLTDLRQALHGRTPGQDH</sequence>
<dbReference type="PROSITE" id="PS50263">
    <property type="entry name" value="CN_HYDROLASE"/>
    <property type="match status" value="1"/>
</dbReference>
<dbReference type="InterPro" id="IPR003010">
    <property type="entry name" value="C-N_Hydrolase"/>
</dbReference>
<evidence type="ECO:0000313" key="3">
    <source>
        <dbReference type="EMBL" id="QPH48736.1"/>
    </source>
</evidence>
<dbReference type="GO" id="GO:0033388">
    <property type="term" value="P:putrescine biosynthetic process from arginine"/>
    <property type="evidence" value="ECO:0007669"/>
    <property type="project" value="TreeGrafter"/>
</dbReference>
<dbReference type="InterPro" id="IPR044083">
    <property type="entry name" value="RamA-like"/>
</dbReference>
<dbReference type="SUPFAM" id="SSF56317">
    <property type="entry name" value="Carbon-nitrogen hydrolase"/>
    <property type="match status" value="1"/>
</dbReference>
<keyword evidence="2 3" id="KW-0378">Hydrolase</keyword>
<name>A0A2V4IVA9_9PSED</name>
<protein>
    <submittedName>
        <fullName evidence="3">Carbon-nitrogen hydrolase family protein</fullName>
    </submittedName>
</protein>
<dbReference type="PANTHER" id="PTHR43674">
    <property type="entry name" value="NITRILASE C965.09-RELATED"/>
    <property type="match status" value="1"/>
</dbReference>
<dbReference type="InterPro" id="IPR036526">
    <property type="entry name" value="C-N_Hydrolase_sf"/>
</dbReference>
<dbReference type="Gene3D" id="3.60.110.10">
    <property type="entry name" value="Carbon-nitrogen hydrolase"/>
    <property type="match status" value="1"/>
</dbReference>
<gene>
    <name evidence="3" type="ORF">IZU98_20570</name>
</gene>
<organism evidence="3 4">
    <name type="scientific">Pseudomonas fulva</name>
    <dbReference type="NCBI Taxonomy" id="47880"/>
    <lineage>
        <taxon>Bacteria</taxon>
        <taxon>Pseudomonadati</taxon>
        <taxon>Pseudomonadota</taxon>
        <taxon>Gammaproteobacteria</taxon>
        <taxon>Pseudomonadales</taxon>
        <taxon>Pseudomonadaceae</taxon>
        <taxon>Pseudomonas</taxon>
    </lineage>
</organism>
<dbReference type="PROSITE" id="PS01227">
    <property type="entry name" value="UPF0012"/>
    <property type="match status" value="1"/>
</dbReference>
<comment type="similarity">
    <text evidence="1">Belongs to the carbon-nitrogen hydrolase superfamily. NIT1/NIT2 family.</text>
</comment>
<dbReference type="RefSeq" id="WP_110606417.1">
    <property type="nucleotide sequence ID" value="NZ_BQHM01000001.1"/>
</dbReference>